<dbReference type="AlphaFoldDB" id="A0A1Y1XWN2"/>
<feature type="transmembrane region" description="Helical" evidence="6">
    <location>
        <begin position="617"/>
        <end position="635"/>
    </location>
</feature>
<name>A0A1Y1XWN2_9FUNG</name>
<dbReference type="Pfam" id="PF10334">
    <property type="entry name" value="BRE4"/>
    <property type="match status" value="1"/>
</dbReference>
<evidence type="ECO:0000256" key="6">
    <source>
        <dbReference type="SAM" id="Phobius"/>
    </source>
</evidence>
<feature type="transmembrane region" description="Helical" evidence="6">
    <location>
        <begin position="642"/>
        <end position="660"/>
    </location>
</feature>
<feature type="transmembrane region" description="Helical" evidence="6">
    <location>
        <begin position="578"/>
        <end position="605"/>
    </location>
</feature>
<feature type="transmembrane region" description="Helical" evidence="6">
    <location>
        <begin position="538"/>
        <end position="557"/>
    </location>
</feature>
<keyword evidence="3 6" id="KW-1133">Transmembrane helix</keyword>
<accession>A0A1Y1XWN2</accession>
<evidence type="ECO:0000256" key="5">
    <source>
        <dbReference type="SAM" id="MobiDB-lite"/>
    </source>
</evidence>
<evidence type="ECO:0000313" key="11">
    <source>
        <dbReference type="Proteomes" id="UP000193498"/>
    </source>
</evidence>
<organism evidence="10 11">
    <name type="scientific">Basidiobolus meristosporus CBS 931.73</name>
    <dbReference type="NCBI Taxonomy" id="1314790"/>
    <lineage>
        <taxon>Eukaryota</taxon>
        <taxon>Fungi</taxon>
        <taxon>Fungi incertae sedis</taxon>
        <taxon>Zoopagomycota</taxon>
        <taxon>Entomophthoromycotina</taxon>
        <taxon>Basidiobolomycetes</taxon>
        <taxon>Basidiobolales</taxon>
        <taxon>Basidiobolaceae</taxon>
        <taxon>Basidiobolus</taxon>
    </lineage>
</organism>
<keyword evidence="2 6" id="KW-0812">Transmembrane</keyword>
<dbReference type="EMBL" id="MCFE01000398">
    <property type="protein sequence ID" value="ORX90133.1"/>
    <property type="molecule type" value="Genomic_DNA"/>
</dbReference>
<dbReference type="InterPro" id="IPR018823">
    <property type="entry name" value="ArAE_2_N"/>
</dbReference>
<feature type="transmembrane region" description="Helical" evidence="6">
    <location>
        <begin position="77"/>
        <end position="95"/>
    </location>
</feature>
<feature type="transmembrane region" description="Helical" evidence="6">
    <location>
        <begin position="680"/>
        <end position="697"/>
    </location>
</feature>
<dbReference type="Proteomes" id="UP000193498">
    <property type="component" value="Unassembled WGS sequence"/>
</dbReference>
<feature type="domain" description="DUF2421" evidence="7">
    <location>
        <begin position="694"/>
        <end position="844"/>
    </location>
</feature>
<dbReference type="GO" id="GO:0016020">
    <property type="term" value="C:membrane"/>
    <property type="evidence" value="ECO:0007669"/>
    <property type="project" value="UniProtKB-SubCell"/>
</dbReference>
<evidence type="ECO:0000259" key="8">
    <source>
        <dbReference type="Pfam" id="PF10337"/>
    </source>
</evidence>
<dbReference type="InterPro" id="IPR049453">
    <property type="entry name" value="Memb_transporter_dom"/>
</dbReference>
<evidence type="ECO:0000256" key="4">
    <source>
        <dbReference type="ARBA" id="ARBA00023136"/>
    </source>
</evidence>
<comment type="caution">
    <text evidence="10">The sequence shown here is derived from an EMBL/GenBank/DDBJ whole genome shotgun (WGS) entry which is preliminary data.</text>
</comment>
<feature type="domain" description="Putative ER transporter 6TM N-terminal" evidence="8">
    <location>
        <begin position="56"/>
        <end position="205"/>
    </location>
</feature>
<dbReference type="OrthoDB" id="417037at2759"/>
<dbReference type="PANTHER" id="PTHR47804">
    <property type="entry name" value="60S RIBOSOMAL PROTEIN L19"/>
    <property type="match status" value="1"/>
</dbReference>
<evidence type="ECO:0000256" key="2">
    <source>
        <dbReference type="ARBA" id="ARBA00022692"/>
    </source>
</evidence>
<evidence type="ECO:0000259" key="7">
    <source>
        <dbReference type="Pfam" id="PF10334"/>
    </source>
</evidence>
<dbReference type="Pfam" id="PF10337">
    <property type="entry name" value="ArAE_2_N"/>
    <property type="match status" value="1"/>
</dbReference>
<feature type="region of interest" description="Disordered" evidence="5">
    <location>
        <begin position="442"/>
        <end position="499"/>
    </location>
</feature>
<dbReference type="InterPro" id="IPR018820">
    <property type="entry name" value="BRE4-related_DUF2421"/>
</dbReference>
<dbReference type="InParanoid" id="A0A1Y1XWN2"/>
<dbReference type="InterPro" id="IPR052430">
    <property type="entry name" value="IVT-Associated"/>
</dbReference>
<dbReference type="STRING" id="1314790.A0A1Y1XWN2"/>
<feature type="transmembrane region" description="Helical" evidence="6">
    <location>
        <begin position="102"/>
        <end position="127"/>
    </location>
</feature>
<evidence type="ECO:0000259" key="9">
    <source>
        <dbReference type="Pfam" id="PF13515"/>
    </source>
</evidence>
<gene>
    <name evidence="10" type="ORF">K493DRAFT_318179</name>
</gene>
<evidence type="ECO:0008006" key="12">
    <source>
        <dbReference type="Google" id="ProtNLM"/>
    </source>
</evidence>
<feature type="transmembrane region" description="Helical" evidence="6">
    <location>
        <begin position="53"/>
        <end position="71"/>
    </location>
</feature>
<proteinExistence type="predicted"/>
<feature type="domain" description="Integral membrane bound transporter" evidence="9">
    <location>
        <begin position="563"/>
        <end position="688"/>
    </location>
</feature>
<reference evidence="10 11" key="1">
    <citation type="submission" date="2016-07" db="EMBL/GenBank/DDBJ databases">
        <title>Pervasive Adenine N6-methylation of Active Genes in Fungi.</title>
        <authorList>
            <consortium name="DOE Joint Genome Institute"/>
            <person name="Mondo S.J."/>
            <person name="Dannebaum R.O."/>
            <person name="Kuo R.C."/>
            <person name="Labutti K."/>
            <person name="Haridas S."/>
            <person name="Kuo A."/>
            <person name="Salamov A."/>
            <person name="Ahrendt S.R."/>
            <person name="Lipzen A."/>
            <person name="Sullivan W."/>
            <person name="Andreopoulos W.B."/>
            <person name="Clum A."/>
            <person name="Lindquist E."/>
            <person name="Daum C."/>
            <person name="Ramamoorthy G.K."/>
            <person name="Gryganskyi A."/>
            <person name="Culley D."/>
            <person name="Magnuson J.K."/>
            <person name="James T.Y."/>
            <person name="O'Malley M.A."/>
            <person name="Stajich J.E."/>
            <person name="Spatafora J.W."/>
            <person name="Visel A."/>
            <person name="Grigoriev I.V."/>
        </authorList>
    </citation>
    <scope>NUCLEOTIDE SEQUENCE [LARGE SCALE GENOMIC DNA]</scope>
    <source>
        <strain evidence="10 11">CBS 931.73</strain>
    </source>
</reference>
<sequence length="933" mass="106328">MVIITPPFLPLGSHIESFFVATLGMGFGLVISAFGMACFTAVNRNIGVPNGRWLSFSLLMLTAFLFGFGKAKYPKLAIFWILGLIPPMYLLTIQVDTPDFNFLFAAKILILQITGCLITLIVNFLFWPISSTALVCNAMVSALAQSRDILLELPDALKTTDYDRAKSYNLDKKLSSIQGTMYKLRDMFRQARYEVTYGRFDPRQIVRSVGTLVKFQHYLRILSKCVLDAQNMRECSEPHHSGNIHIYGARSYERAPMKDNAKLMKLNLDILAEHTSEVLRVVAWAINQLIGTFEELSDQGQPIKALSPENLPYQAAPGATILGVLEDTLKKYEQMHSKVSAELHKAPHTNCTIDPLLVASAYMYALKGIICAVRQVVESQEELKPKICKRKRFWWPTVKFSKWLRTDSQQERKYEDTKVRKSPLSNAKPPLMLTVLPLTGTSSSEVDESEMDEADVLSVADPEDLDENTPPKREGTQTEQVPDPIARPRLMSNAVSSPPRRKQSIGTYLYQVQKEKENQRTWRLLLWKIMRWCQTDEVIYAFKFTIIFCCLSLPAFFDSSMKWYLEDHGQWSLITANIVSNVAVGAMFTVGIQRFIGTILGGLYGLAIWEMSRANQYALPACFTIFSLPFWYLFVHNPMNKVGSVSLTAYVAIIFNEWVYRSVEKKFYIVAFERIATVDAGILVTFIVHSFISPYIARRELRMELAHIFSLNMHVISGLFNLHNEEDEDSELRISKDLMSNLTKMSHGLLKSKALFDQSAAEPRLRGPFQRDVYEELMSRLKHMLDLAFVVKSTLARLPKEYVESHMLPTNDYRREMVSVLILNLYNLSGALRTKSPMPRFLPSITGISEVLCEMVFEDLATEPGHEFDVTIFCAYGWALSEFAIEEEIVIELVKGIVGETELNIRLDPTRIPQRANAMMLFQNKQPHQMKYD</sequence>
<dbReference type="PANTHER" id="PTHR47804:SF3">
    <property type="entry name" value="PROTEIN BRE4"/>
    <property type="match status" value="1"/>
</dbReference>
<keyword evidence="11" id="KW-1185">Reference proteome</keyword>
<evidence type="ECO:0000256" key="1">
    <source>
        <dbReference type="ARBA" id="ARBA00004141"/>
    </source>
</evidence>
<protein>
    <recommendedName>
        <fullName evidence="12">DUF2421 domain-containing protein</fullName>
    </recommendedName>
</protein>
<dbReference type="Pfam" id="PF13515">
    <property type="entry name" value="FUSC_2"/>
    <property type="match status" value="1"/>
</dbReference>
<feature type="transmembrane region" description="Helical" evidence="6">
    <location>
        <begin position="18"/>
        <end position="41"/>
    </location>
</feature>
<evidence type="ECO:0000313" key="10">
    <source>
        <dbReference type="EMBL" id="ORX90133.1"/>
    </source>
</evidence>
<feature type="compositionally biased region" description="Acidic residues" evidence="5">
    <location>
        <begin position="445"/>
        <end position="467"/>
    </location>
</feature>
<keyword evidence="4 6" id="KW-0472">Membrane</keyword>
<comment type="subcellular location">
    <subcellularLocation>
        <location evidence="1">Membrane</location>
        <topology evidence="1">Multi-pass membrane protein</topology>
    </subcellularLocation>
</comment>
<evidence type="ECO:0000256" key="3">
    <source>
        <dbReference type="ARBA" id="ARBA00022989"/>
    </source>
</evidence>